<reference evidence="1" key="1">
    <citation type="submission" date="2021-12" db="EMBL/GenBank/DDBJ databases">
        <authorList>
            <person name="King R."/>
        </authorList>
    </citation>
    <scope>NUCLEOTIDE SEQUENCE</scope>
</reference>
<dbReference type="EMBL" id="OU893332">
    <property type="protein sequence ID" value="CAG9782568.1"/>
    <property type="molecule type" value="Genomic_DNA"/>
</dbReference>
<dbReference type="AlphaFoldDB" id="A0A9N9N3Y4"/>
<dbReference type="OrthoDB" id="7533242at2759"/>
<keyword evidence="2" id="KW-1185">Reference proteome</keyword>
<organism evidence="1 2">
    <name type="scientific">Diatraea saccharalis</name>
    <name type="common">sugarcane borer</name>
    <dbReference type="NCBI Taxonomy" id="40085"/>
    <lineage>
        <taxon>Eukaryota</taxon>
        <taxon>Metazoa</taxon>
        <taxon>Ecdysozoa</taxon>
        <taxon>Arthropoda</taxon>
        <taxon>Hexapoda</taxon>
        <taxon>Insecta</taxon>
        <taxon>Pterygota</taxon>
        <taxon>Neoptera</taxon>
        <taxon>Endopterygota</taxon>
        <taxon>Lepidoptera</taxon>
        <taxon>Glossata</taxon>
        <taxon>Ditrysia</taxon>
        <taxon>Pyraloidea</taxon>
        <taxon>Crambidae</taxon>
        <taxon>Crambinae</taxon>
        <taxon>Diatraea</taxon>
    </lineage>
</organism>
<proteinExistence type="predicted"/>
<sequence>MGVEPMTFRKPGDCSKHGATQDLTRLMNFSKTNYSFHLIFSYLNFYISYGMPGVVEYIDSCHFRIFKPKEEEHLFYYGKHKKGSLNIQIVRNLLQYIENNVVLETCCRILSMSAKFGGATYSFPQNISPLIVKNLQELSEALCFTMFKHKGFTSLCIRCRNFSTAVMCWNTWRQWRNLKY</sequence>
<name>A0A9N9N3Y4_9NEOP</name>
<gene>
    <name evidence="1" type="ORF">DIATSA_LOCUS812</name>
</gene>
<reference evidence="1" key="2">
    <citation type="submission" date="2022-10" db="EMBL/GenBank/DDBJ databases">
        <authorList>
            <consortium name="ENA_rothamsted_submissions"/>
            <consortium name="culmorum"/>
            <person name="King R."/>
        </authorList>
    </citation>
    <scope>NUCLEOTIDE SEQUENCE</scope>
</reference>
<evidence type="ECO:0000313" key="2">
    <source>
        <dbReference type="Proteomes" id="UP001153714"/>
    </source>
</evidence>
<protein>
    <submittedName>
        <fullName evidence="1">Uncharacterized protein</fullName>
    </submittedName>
</protein>
<accession>A0A9N9N3Y4</accession>
<dbReference type="Proteomes" id="UP001153714">
    <property type="component" value="Chromosome 1"/>
</dbReference>
<evidence type="ECO:0000313" key="1">
    <source>
        <dbReference type="EMBL" id="CAG9782568.1"/>
    </source>
</evidence>